<comment type="caution">
    <text evidence="11">The sequence shown here is derived from an EMBL/GenBank/DDBJ whole genome shotgun (WGS) entry which is preliminary data.</text>
</comment>
<dbReference type="Pfam" id="PF13517">
    <property type="entry name" value="FG-GAP_3"/>
    <property type="match status" value="2"/>
</dbReference>
<dbReference type="Gene3D" id="2.40.128.340">
    <property type="match status" value="2"/>
</dbReference>
<evidence type="ECO:0000256" key="7">
    <source>
        <dbReference type="RuleBase" id="RU003355"/>
    </source>
</evidence>
<dbReference type="Gene3D" id="3.30.70.80">
    <property type="entry name" value="Peptidase S8 propeptide/proteinase inhibitor I9"/>
    <property type="match status" value="1"/>
</dbReference>
<dbReference type="PROSITE" id="PS00137">
    <property type="entry name" value="SUBTILASE_HIS"/>
    <property type="match status" value="1"/>
</dbReference>
<keyword evidence="5 6" id="KW-0720">Serine protease</keyword>
<keyword evidence="12" id="KW-1185">Reference proteome</keyword>
<evidence type="ECO:0000256" key="8">
    <source>
        <dbReference type="SAM" id="SignalP"/>
    </source>
</evidence>
<evidence type="ECO:0000259" key="10">
    <source>
        <dbReference type="Pfam" id="PF05922"/>
    </source>
</evidence>
<dbReference type="InterPro" id="IPR036852">
    <property type="entry name" value="Peptidase_S8/S53_dom_sf"/>
</dbReference>
<dbReference type="InterPro" id="IPR000209">
    <property type="entry name" value="Peptidase_S8/S53_dom"/>
</dbReference>
<gene>
    <name evidence="11" type="ORF">ADL17_04775</name>
</gene>
<dbReference type="InterPro" id="IPR023827">
    <property type="entry name" value="Peptidase_S8_Asp-AS"/>
</dbReference>
<feature type="active site" description="Charge relay system" evidence="6">
    <location>
        <position position="192"/>
    </location>
</feature>
<sequence length="721" mass="75461">MARVPRRRFLAAAAVCLLAATGGLLAPPAPAFAAEKFAPAPGAAVADSWIVVLRGDATRDVDGSARSLLRRHPGALAASYRSALPGFAVRMSTADARRLSQEPQVAYVAQNSLLLPQATQTNPPWHLDALDQHGGAFDGSYAYDTTGQGVHVYVMDSGMRHTHTDFGGRATGDVNFVPQGIDQWGTGDCSGHGTQVAGLIGGTVHGVAKGVRLHTVRVGGCTPGQVVWAISALDWIVANAARPAVVNMSLATTANQALDDAVNAVLTAGIPVVASAGNHGQNACGYSPARVPDVITVGMVHALRDRLPNSNFGPCVDLFSFGEQVPTVTATSDTSTTTGFGGTSAAAPIVTGAVARYLQRFPTASPRTVATRLADEATRDRITNPAGSPNLVLHVDPGGPGNDGFSGRYADVNGDGRDDIVSFTRGAQPEVYVALSNGASFGAVTRWHTYFAAGQEFPMLADVNGDGRDDLITFTRGTTADVYVALSTGTSFAPSQLWHTWFAAFKETPVVGDFNGDGRADIATFVRENVRDVYVALSNGTQFVGTSVRWHDNFVGDDDVPLVGDVNGDGRDDIIAVDRFTGTAASVGLSTGSGFVLAYQWLDYFLNLGSSEVPLVGDFDGDGRDDLAAVNLNGQYADVALSAGNHFLPRTRWAWTIPGGGAIPGAGDFTGDGRADLVAFSRGTVAHVHVVRSTGSHFTDLRRWHDNFAGGTAIPMPASLW</sequence>
<reference evidence="11 12" key="1">
    <citation type="submission" date="2015-10" db="EMBL/GenBank/DDBJ databases">
        <authorList>
            <person name="Ju K.-S."/>
            <person name="Doroghazi J.R."/>
            <person name="Metcalf W.W."/>
        </authorList>
    </citation>
    <scope>NUCLEOTIDE SEQUENCE [LARGE SCALE GENOMIC DNA]</scope>
    <source>
        <strain evidence="11 12">NRRL B-24793</strain>
    </source>
</reference>
<dbReference type="InterPro" id="IPR037045">
    <property type="entry name" value="S8pro/Inhibitor_I9_sf"/>
</dbReference>
<evidence type="ECO:0000256" key="1">
    <source>
        <dbReference type="ARBA" id="ARBA00011073"/>
    </source>
</evidence>
<dbReference type="PROSITE" id="PS00136">
    <property type="entry name" value="SUBTILASE_ASP"/>
    <property type="match status" value="1"/>
</dbReference>
<dbReference type="InterPro" id="IPR022398">
    <property type="entry name" value="Peptidase_S8_His-AS"/>
</dbReference>
<feature type="chain" id="PRO_5040970861" evidence="8">
    <location>
        <begin position="34"/>
        <end position="721"/>
    </location>
</feature>
<dbReference type="InterPro" id="IPR028994">
    <property type="entry name" value="Integrin_alpha_N"/>
</dbReference>
<dbReference type="PROSITE" id="PS51318">
    <property type="entry name" value="TAT"/>
    <property type="match status" value="1"/>
</dbReference>
<dbReference type="InterPro" id="IPR015500">
    <property type="entry name" value="Peptidase_S8_subtilisin-rel"/>
</dbReference>
<dbReference type="FunFam" id="3.40.50.200:FF:000016">
    <property type="entry name" value="Proprotein convertase subtilisin/kexin type 9"/>
    <property type="match status" value="1"/>
</dbReference>
<dbReference type="InterPro" id="IPR034193">
    <property type="entry name" value="PCSK9_ProteinaseK-like"/>
</dbReference>
<dbReference type="Gene3D" id="3.40.50.200">
    <property type="entry name" value="Peptidase S8/S53 domain"/>
    <property type="match status" value="1"/>
</dbReference>
<dbReference type="RefSeq" id="WP_013731656.1">
    <property type="nucleotide sequence ID" value="NZ_LMWI01000001.1"/>
</dbReference>
<evidence type="ECO:0000313" key="12">
    <source>
        <dbReference type="Proteomes" id="UP000053246"/>
    </source>
</evidence>
<dbReference type="Pfam" id="PF05922">
    <property type="entry name" value="Inhibitor_I9"/>
    <property type="match status" value="1"/>
</dbReference>
<evidence type="ECO:0000256" key="4">
    <source>
        <dbReference type="ARBA" id="ARBA00022801"/>
    </source>
</evidence>
<dbReference type="EMBL" id="LMWI01000001">
    <property type="protein sequence ID" value="KUJ48369.1"/>
    <property type="molecule type" value="Genomic_DNA"/>
</dbReference>
<dbReference type="InterPro" id="IPR023828">
    <property type="entry name" value="Peptidase_S8_Ser-AS"/>
</dbReference>
<dbReference type="CDD" id="cd04077">
    <property type="entry name" value="Peptidases_S8_PCSK9_ProteinaseK_like"/>
    <property type="match status" value="1"/>
</dbReference>
<dbReference type="InterPro" id="IPR006311">
    <property type="entry name" value="TAT_signal"/>
</dbReference>
<dbReference type="Proteomes" id="UP000053246">
    <property type="component" value="Unassembled WGS sequence"/>
</dbReference>
<keyword evidence="2 6" id="KW-0645">Protease</keyword>
<dbReference type="Gene3D" id="2.130.10.130">
    <property type="entry name" value="Integrin alpha, N-terminal"/>
    <property type="match status" value="1"/>
</dbReference>
<dbReference type="SUPFAM" id="SSF54897">
    <property type="entry name" value="Protease propeptides/inhibitors"/>
    <property type="match status" value="1"/>
</dbReference>
<protein>
    <submittedName>
        <fullName evidence="11">Uncharacterized protein</fullName>
    </submittedName>
</protein>
<feature type="signal peptide" evidence="8">
    <location>
        <begin position="1"/>
        <end position="33"/>
    </location>
</feature>
<organism evidence="11 12">
    <name type="scientific">Micromonospora maris</name>
    <dbReference type="NCBI Taxonomy" id="1003110"/>
    <lineage>
        <taxon>Bacteria</taxon>
        <taxon>Bacillati</taxon>
        <taxon>Actinomycetota</taxon>
        <taxon>Actinomycetes</taxon>
        <taxon>Micromonosporales</taxon>
        <taxon>Micromonosporaceae</taxon>
        <taxon>Micromonospora</taxon>
    </lineage>
</organism>
<comment type="similarity">
    <text evidence="1 6 7">Belongs to the peptidase S8 family.</text>
</comment>
<dbReference type="InterPro" id="IPR050131">
    <property type="entry name" value="Peptidase_S8_subtilisin-like"/>
</dbReference>
<dbReference type="SUPFAM" id="SSF52743">
    <property type="entry name" value="Subtilisin-like"/>
    <property type="match status" value="1"/>
</dbReference>
<feature type="active site" description="Charge relay system" evidence="6">
    <location>
        <position position="156"/>
    </location>
</feature>
<evidence type="ECO:0000313" key="11">
    <source>
        <dbReference type="EMBL" id="KUJ48369.1"/>
    </source>
</evidence>
<keyword evidence="3 8" id="KW-0732">Signal</keyword>
<accession>A0A9X0I7D3</accession>
<dbReference type="PROSITE" id="PS51892">
    <property type="entry name" value="SUBTILASE"/>
    <property type="match status" value="1"/>
</dbReference>
<feature type="domain" description="Peptidase S8/S53" evidence="9">
    <location>
        <begin position="147"/>
        <end position="379"/>
    </location>
</feature>
<proteinExistence type="inferred from homology"/>
<dbReference type="PANTHER" id="PTHR43806:SF11">
    <property type="entry name" value="CEREVISIN-RELATED"/>
    <property type="match status" value="1"/>
</dbReference>
<dbReference type="GO" id="GO:0005615">
    <property type="term" value="C:extracellular space"/>
    <property type="evidence" value="ECO:0007669"/>
    <property type="project" value="TreeGrafter"/>
</dbReference>
<dbReference type="SUPFAM" id="SSF69318">
    <property type="entry name" value="Integrin alpha N-terminal domain"/>
    <property type="match status" value="1"/>
</dbReference>
<dbReference type="InterPro" id="IPR013517">
    <property type="entry name" value="FG-GAP"/>
</dbReference>
<dbReference type="PRINTS" id="PR00723">
    <property type="entry name" value="SUBTILISIN"/>
</dbReference>
<dbReference type="PANTHER" id="PTHR43806">
    <property type="entry name" value="PEPTIDASE S8"/>
    <property type="match status" value="1"/>
</dbReference>
<evidence type="ECO:0000259" key="9">
    <source>
        <dbReference type="Pfam" id="PF00082"/>
    </source>
</evidence>
<dbReference type="InterPro" id="IPR010259">
    <property type="entry name" value="S8pro/Inhibitor_I9"/>
</dbReference>
<evidence type="ECO:0000256" key="3">
    <source>
        <dbReference type="ARBA" id="ARBA00022729"/>
    </source>
</evidence>
<evidence type="ECO:0000256" key="2">
    <source>
        <dbReference type="ARBA" id="ARBA00022670"/>
    </source>
</evidence>
<dbReference type="PROSITE" id="PS00138">
    <property type="entry name" value="SUBTILASE_SER"/>
    <property type="match status" value="1"/>
</dbReference>
<name>A0A9X0I7D3_9ACTN</name>
<dbReference type="Pfam" id="PF00082">
    <property type="entry name" value="Peptidase_S8"/>
    <property type="match status" value="1"/>
</dbReference>
<feature type="domain" description="Inhibitor I9" evidence="10">
    <location>
        <begin position="68"/>
        <end position="112"/>
    </location>
</feature>
<dbReference type="OMA" id="WIVANAA"/>
<evidence type="ECO:0000256" key="5">
    <source>
        <dbReference type="ARBA" id="ARBA00022825"/>
    </source>
</evidence>
<feature type="active site" description="Charge relay system" evidence="6">
    <location>
        <position position="344"/>
    </location>
</feature>
<dbReference type="AlphaFoldDB" id="A0A9X0I7D3"/>
<keyword evidence="4 6" id="KW-0378">Hydrolase</keyword>
<dbReference type="GO" id="GO:0004252">
    <property type="term" value="F:serine-type endopeptidase activity"/>
    <property type="evidence" value="ECO:0007669"/>
    <property type="project" value="UniProtKB-UniRule"/>
</dbReference>
<dbReference type="GO" id="GO:0006508">
    <property type="term" value="P:proteolysis"/>
    <property type="evidence" value="ECO:0007669"/>
    <property type="project" value="UniProtKB-KW"/>
</dbReference>
<evidence type="ECO:0000256" key="6">
    <source>
        <dbReference type="PROSITE-ProRule" id="PRU01240"/>
    </source>
</evidence>